<dbReference type="EMBL" id="GBRH01184531">
    <property type="protein sequence ID" value="JAE13365.1"/>
    <property type="molecule type" value="Transcribed_RNA"/>
</dbReference>
<protein>
    <submittedName>
        <fullName evidence="1">Uncharacterized protein</fullName>
    </submittedName>
</protein>
<sequence length="38" mass="4249">MEMEEAGRTTPIGKAVQELGLLGRKFRSLVCVQTWKQG</sequence>
<organism evidence="1">
    <name type="scientific">Arundo donax</name>
    <name type="common">Giant reed</name>
    <name type="synonym">Donax arundinaceus</name>
    <dbReference type="NCBI Taxonomy" id="35708"/>
    <lineage>
        <taxon>Eukaryota</taxon>
        <taxon>Viridiplantae</taxon>
        <taxon>Streptophyta</taxon>
        <taxon>Embryophyta</taxon>
        <taxon>Tracheophyta</taxon>
        <taxon>Spermatophyta</taxon>
        <taxon>Magnoliopsida</taxon>
        <taxon>Liliopsida</taxon>
        <taxon>Poales</taxon>
        <taxon>Poaceae</taxon>
        <taxon>PACMAD clade</taxon>
        <taxon>Arundinoideae</taxon>
        <taxon>Arundineae</taxon>
        <taxon>Arundo</taxon>
    </lineage>
</organism>
<reference evidence="1" key="2">
    <citation type="journal article" date="2015" name="Data Brief">
        <title>Shoot transcriptome of the giant reed, Arundo donax.</title>
        <authorList>
            <person name="Barrero R.A."/>
            <person name="Guerrero F.D."/>
            <person name="Moolhuijzen P."/>
            <person name="Goolsby J.A."/>
            <person name="Tidwell J."/>
            <person name="Bellgard S.E."/>
            <person name="Bellgard M.I."/>
        </authorList>
    </citation>
    <scope>NUCLEOTIDE SEQUENCE</scope>
    <source>
        <tissue evidence="1">Shoot tissue taken approximately 20 cm above the soil surface</tissue>
    </source>
</reference>
<evidence type="ECO:0000313" key="1">
    <source>
        <dbReference type="EMBL" id="JAE13365.1"/>
    </source>
</evidence>
<proteinExistence type="predicted"/>
<dbReference type="AlphaFoldDB" id="A0A0A9FJZ7"/>
<accession>A0A0A9FJZ7</accession>
<name>A0A0A9FJZ7_ARUDO</name>
<reference evidence="1" key="1">
    <citation type="submission" date="2014-09" db="EMBL/GenBank/DDBJ databases">
        <authorList>
            <person name="Magalhaes I.L.F."/>
            <person name="Oliveira U."/>
            <person name="Santos F.R."/>
            <person name="Vidigal T.H.D.A."/>
            <person name="Brescovit A.D."/>
            <person name="Santos A.J."/>
        </authorList>
    </citation>
    <scope>NUCLEOTIDE SEQUENCE</scope>
    <source>
        <tissue evidence="1">Shoot tissue taken approximately 20 cm above the soil surface</tissue>
    </source>
</reference>